<accession>Q82X01</accession>
<dbReference type="eggNOG" id="COG1216">
    <property type="taxonomic scope" value="Bacteria"/>
</dbReference>
<dbReference type="GeneID" id="87103704"/>
<dbReference type="STRING" id="228410.NE0499"/>
<dbReference type="InterPro" id="IPR001173">
    <property type="entry name" value="Glyco_trans_2-like"/>
</dbReference>
<dbReference type="InterPro" id="IPR029044">
    <property type="entry name" value="Nucleotide-diphossugar_trans"/>
</dbReference>
<gene>
    <name evidence="4" type="ordered locus">NE0499</name>
</gene>
<dbReference type="GO" id="GO:0016740">
    <property type="term" value="F:transferase activity"/>
    <property type="evidence" value="ECO:0007669"/>
    <property type="project" value="UniProtKB-KW"/>
</dbReference>
<name>Q82X01_NITEU</name>
<dbReference type="RefSeq" id="WP_011111130.1">
    <property type="nucleotide sequence ID" value="NC_004757.1"/>
</dbReference>
<organism evidence="4 5">
    <name type="scientific">Nitrosomonas europaea (strain ATCC 19718 / CIP 103999 / KCTC 2705 / NBRC 14298)</name>
    <dbReference type="NCBI Taxonomy" id="228410"/>
    <lineage>
        <taxon>Bacteria</taxon>
        <taxon>Pseudomonadati</taxon>
        <taxon>Pseudomonadota</taxon>
        <taxon>Betaproteobacteria</taxon>
        <taxon>Nitrosomonadales</taxon>
        <taxon>Nitrosomonadaceae</taxon>
        <taxon>Nitrosomonas</taxon>
    </lineage>
</organism>
<dbReference type="KEGG" id="neu:NE0499"/>
<dbReference type="CAZy" id="GT2">
    <property type="family name" value="Glycosyltransferase Family 2"/>
</dbReference>
<protein>
    <submittedName>
        <fullName evidence="4">Glycosyl transferase, family 2</fullName>
    </submittedName>
</protein>
<keyword evidence="5" id="KW-1185">Reference proteome</keyword>
<reference evidence="4 5" key="1">
    <citation type="journal article" date="2003" name="J. Bacteriol.">
        <title>Complete genome sequence of the ammonia-oxidizing bacterium and obligate chemolithoautotroph Nitrosomonas europaea.</title>
        <authorList>
            <person name="Chain P."/>
            <person name="Lamerdin J."/>
            <person name="Larimer F."/>
            <person name="Regala W."/>
            <person name="Land M."/>
            <person name="Hauser L."/>
            <person name="Hooper A."/>
            <person name="Klotz M."/>
            <person name="Norton J."/>
            <person name="Sayavedra-Soto L."/>
            <person name="Arciero D."/>
            <person name="Hommes N."/>
            <person name="Whittaker M."/>
            <person name="Arp D."/>
        </authorList>
    </citation>
    <scope>NUCLEOTIDE SEQUENCE [LARGE SCALE GENOMIC DNA]</scope>
    <source>
        <strain evidence="5">ATCC 19718 / CIP 103999 / KCTC 2705 / NBRC 14298</strain>
    </source>
</reference>
<proteinExistence type="predicted"/>
<dbReference type="Proteomes" id="UP000001416">
    <property type="component" value="Chromosome"/>
</dbReference>
<evidence type="ECO:0000313" key="5">
    <source>
        <dbReference type="Proteomes" id="UP000001416"/>
    </source>
</evidence>
<dbReference type="InterPro" id="IPR027791">
    <property type="entry name" value="Galactosyl_T_C"/>
</dbReference>
<evidence type="ECO:0000256" key="1">
    <source>
        <dbReference type="ARBA" id="ARBA00022679"/>
    </source>
</evidence>
<dbReference type="AlphaFoldDB" id="Q82X01"/>
<feature type="domain" description="Glycosyltransferase 2-like" evidence="2">
    <location>
        <begin position="50"/>
        <end position="110"/>
    </location>
</feature>
<dbReference type="PANTHER" id="PTHR43179">
    <property type="entry name" value="RHAMNOSYLTRANSFERASE WBBL"/>
    <property type="match status" value="1"/>
</dbReference>
<dbReference type="PANTHER" id="PTHR43179:SF7">
    <property type="entry name" value="RHAMNOSYLTRANSFERASE WBBL"/>
    <property type="match status" value="1"/>
</dbReference>
<dbReference type="SUPFAM" id="SSF53448">
    <property type="entry name" value="Nucleotide-diphospho-sugar transferases"/>
    <property type="match status" value="1"/>
</dbReference>
<dbReference type="Gene3D" id="3.90.550.10">
    <property type="entry name" value="Spore Coat Polysaccharide Biosynthesis Protein SpsA, Chain A"/>
    <property type="match status" value="1"/>
</dbReference>
<dbReference type="OrthoDB" id="9771846at2"/>
<dbReference type="HOGENOM" id="CLU_023845_0_4_4"/>
<keyword evidence="1 4" id="KW-0808">Transferase</keyword>
<evidence type="ECO:0000313" key="4">
    <source>
        <dbReference type="EMBL" id="CAD84410.1"/>
    </source>
</evidence>
<feature type="domain" description="Galactosyltransferase C-terminal" evidence="3">
    <location>
        <begin position="161"/>
        <end position="207"/>
    </location>
</feature>
<dbReference type="Pfam" id="PF02709">
    <property type="entry name" value="Glyco_transf_7C"/>
    <property type="match status" value="1"/>
</dbReference>
<sequence length="249" mass="28015">MITVSIVSHGQSTLVEQLLADLVRLDMSMVTEVLVTLNIPEDISSKPGDYPYPVRILRNTAARGFGANHNAAFRQAEGEWFCVMNPDIRLINNPFPILIEEGAYDSAGVIAPMVVTPSGMIEDSVRCFPVLTSLAAKLFGHGDGRYLFAAGDEAFAADWVAGMFMLFRTEDFRAVGGFDEGFFLYYEDVDICARLWKSGRSVLACPKASVIHDARRSSRRNLRYMKWHALSLIRYFWKHWGRLPQTPEQ</sequence>
<dbReference type="PhylomeDB" id="Q82X01"/>
<dbReference type="Pfam" id="PF00535">
    <property type="entry name" value="Glycos_transf_2"/>
    <property type="match status" value="1"/>
</dbReference>
<evidence type="ECO:0000259" key="2">
    <source>
        <dbReference type="Pfam" id="PF00535"/>
    </source>
</evidence>
<evidence type="ECO:0000259" key="3">
    <source>
        <dbReference type="Pfam" id="PF02709"/>
    </source>
</evidence>
<dbReference type="EMBL" id="AL954747">
    <property type="protein sequence ID" value="CAD84410.1"/>
    <property type="molecule type" value="Genomic_DNA"/>
</dbReference>